<evidence type="ECO:0000259" key="2">
    <source>
        <dbReference type="Pfam" id="PF01321"/>
    </source>
</evidence>
<dbReference type="InterPro" id="IPR050659">
    <property type="entry name" value="Peptidase_M24B"/>
</dbReference>
<accession>A0A934KAI1</accession>
<keyword evidence="3" id="KW-0645">Protease</keyword>
<dbReference type="Gene3D" id="3.40.350.10">
    <property type="entry name" value="Creatinase/prolidase N-terminal domain"/>
    <property type="match status" value="1"/>
</dbReference>
<name>A0A934KAI1_9BACT</name>
<keyword evidence="3" id="KW-0378">Hydrolase</keyword>
<dbReference type="AlphaFoldDB" id="A0A934KAI1"/>
<keyword evidence="3" id="KW-0031">Aminopeptidase</keyword>
<dbReference type="Gene3D" id="3.90.230.10">
    <property type="entry name" value="Creatinase/methionine aminopeptidase superfamily"/>
    <property type="match status" value="1"/>
</dbReference>
<dbReference type="GO" id="GO:0004177">
    <property type="term" value="F:aminopeptidase activity"/>
    <property type="evidence" value="ECO:0007669"/>
    <property type="project" value="UniProtKB-KW"/>
</dbReference>
<feature type="domain" description="Creatinase N-terminal" evidence="2">
    <location>
        <begin position="16"/>
        <end position="155"/>
    </location>
</feature>
<dbReference type="InterPro" id="IPR000587">
    <property type="entry name" value="Creatinase_N"/>
</dbReference>
<dbReference type="RefSeq" id="WP_338176165.1">
    <property type="nucleotide sequence ID" value="NZ_JAEKNQ010000008.1"/>
</dbReference>
<dbReference type="CDD" id="cd01066">
    <property type="entry name" value="APP_MetAP"/>
    <property type="match status" value="1"/>
</dbReference>
<dbReference type="InterPro" id="IPR036005">
    <property type="entry name" value="Creatinase/aminopeptidase-like"/>
</dbReference>
<protein>
    <submittedName>
        <fullName evidence="3">Aminopeptidase P family protein</fullName>
    </submittedName>
</protein>
<gene>
    <name evidence="3" type="ORF">JF888_01160</name>
</gene>
<dbReference type="InterPro" id="IPR029149">
    <property type="entry name" value="Creatin/AminoP/Spt16_N"/>
</dbReference>
<dbReference type="PANTHER" id="PTHR46112:SF3">
    <property type="entry name" value="AMINOPEPTIDASE YPDF"/>
    <property type="match status" value="1"/>
</dbReference>
<dbReference type="SUPFAM" id="SSF53092">
    <property type="entry name" value="Creatinase/prolidase N-terminal domain"/>
    <property type="match status" value="1"/>
</dbReference>
<evidence type="ECO:0000259" key="1">
    <source>
        <dbReference type="Pfam" id="PF00557"/>
    </source>
</evidence>
<organism evidence="3 4">
    <name type="scientific">Candidatus Dormiibacter inghamiae</name>
    <dbReference type="NCBI Taxonomy" id="3127013"/>
    <lineage>
        <taxon>Bacteria</taxon>
        <taxon>Bacillati</taxon>
        <taxon>Candidatus Dormiibacterota</taxon>
        <taxon>Candidatus Dormibacteria</taxon>
        <taxon>Candidatus Dormibacterales</taxon>
        <taxon>Candidatus Dormibacteraceae</taxon>
        <taxon>Candidatus Dormiibacter</taxon>
    </lineage>
</organism>
<dbReference type="EMBL" id="JAEKNQ010000008">
    <property type="protein sequence ID" value="MBJ7601799.1"/>
    <property type="molecule type" value="Genomic_DNA"/>
</dbReference>
<dbReference type="InterPro" id="IPR000994">
    <property type="entry name" value="Pept_M24"/>
</dbReference>
<dbReference type="Pfam" id="PF00557">
    <property type="entry name" value="Peptidase_M24"/>
    <property type="match status" value="1"/>
</dbReference>
<dbReference type="SUPFAM" id="SSF55920">
    <property type="entry name" value="Creatinase/aminopeptidase"/>
    <property type="match status" value="1"/>
</dbReference>
<comment type="caution">
    <text evidence="3">The sequence shown here is derived from an EMBL/GenBank/DDBJ whole genome shotgun (WGS) entry which is preliminary data.</text>
</comment>
<reference evidence="3 4" key="1">
    <citation type="submission" date="2020-10" db="EMBL/GenBank/DDBJ databases">
        <title>Ca. Dormibacterota MAGs.</title>
        <authorList>
            <person name="Montgomery K."/>
        </authorList>
    </citation>
    <scope>NUCLEOTIDE SEQUENCE [LARGE SCALE GENOMIC DNA]</scope>
    <source>
        <strain evidence="3">SC8811_S16_3</strain>
    </source>
</reference>
<dbReference type="Proteomes" id="UP000620075">
    <property type="component" value="Unassembled WGS sequence"/>
</dbReference>
<dbReference type="Pfam" id="PF01321">
    <property type="entry name" value="Creatinase_N"/>
    <property type="match status" value="1"/>
</dbReference>
<proteinExistence type="predicted"/>
<dbReference type="PANTHER" id="PTHR46112">
    <property type="entry name" value="AMINOPEPTIDASE"/>
    <property type="match status" value="1"/>
</dbReference>
<evidence type="ECO:0000313" key="3">
    <source>
        <dbReference type="EMBL" id="MBJ7601799.1"/>
    </source>
</evidence>
<evidence type="ECO:0000313" key="4">
    <source>
        <dbReference type="Proteomes" id="UP000620075"/>
    </source>
</evidence>
<feature type="domain" description="Peptidase M24" evidence="1">
    <location>
        <begin position="164"/>
        <end position="362"/>
    </location>
</feature>
<sequence>MSGINHECTRASYTDLERIRQTVDGGPYDAVLALAPENVPYYSGFYNIDLRLLPERLHVCIWPRGGDPAFVVVERRARLVRPDETYITDIRGYQGEGLDAMRVVSEVLADRGIIEGLIGYESRSFPAGQLLELMRLMPRLRFEDAYQFLEGPRVIKTPAEVELLTRVNWMTTNAIDSAFRSLRVGDTERSVMARMHAALIGNGADVVMAPLLAGGRRSGIWHGTAGDLRLEEGMILKTDFGGLLDGYYSDIARTAVIGRASSRQREIHAKITEIKHRVVAAIRPGMPAGDVARTAIKAYKDVGLEFKWHIIGHSIGLGVHEAPQIYPWVEEPILAGMTMMIEIGYSDYPNDSFHIEDLIHVTPGGAQYLTDASAHQEIWELGYD</sequence>